<dbReference type="PATRIC" id="fig|186479.3.peg.9918"/>
<feature type="transmembrane region" description="Helical" evidence="2">
    <location>
        <begin position="28"/>
        <end position="46"/>
    </location>
</feature>
<keyword evidence="5" id="KW-1185">Reference proteome</keyword>
<gene>
    <name evidence="4" type="ORF">SE17_18485</name>
</gene>
<evidence type="ECO:0000313" key="4">
    <source>
        <dbReference type="EMBL" id="KPV51925.1"/>
    </source>
</evidence>
<evidence type="ECO:0000259" key="3">
    <source>
        <dbReference type="SMART" id="SM00331"/>
    </source>
</evidence>
<dbReference type="InterPro" id="IPR001932">
    <property type="entry name" value="PPM-type_phosphatase-like_dom"/>
</dbReference>
<dbReference type="EMBL" id="LJCR01000723">
    <property type="protein sequence ID" value="KPV51925.1"/>
    <property type="molecule type" value="Genomic_DNA"/>
</dbReference>
<proteinExistence type="predicted"/>
<dbReference type="Pfam" id="PF07228">
    <property type="entry name" value="SpoIIE"/>
    <property type="match status" value="1"/>
</dbReference>
<accession>A0A0N8PS73</accession>
<feature type="transmembrane region" description="Helical" evidence="2">
    <location>
        <begin position="100"/>
        <end position="116"/>
    </location>
</feature>
<dbReference type="InterPro" id="IPR052016">
    <property type="entry name" value="Bact_Sigma-Reg"/>
</dbReference>
<organism evidence="4 5">
    <name type="scientific">Kouleothrix aurantiaca</name>
    <dbReference type="NCBI Taxonomy" id="186479"/>
    <lineage>
        <taxon>Bacteria</taxon>
        <taxon>Bacillati</taxon>
        <taxon>Chloroflexota</taxon>
        <taxon>Chloroflexia</taxon>
        <taxon>Chloroflexales</taxon>
        <taxon>Roseiflexineae</taxon>
        <taxon>Roseiflexaceae</taxon>
        <taxon>Kouleothrix</taxon>
    </lineage>
</organism>
<dbReference type="SMART" id="SM00331">
    <property type="entry name" value="PP2C_SIG"/>
    <property type="match status" value="1"/>
</dbReference>
<keyword evidence="1" id="KW-0378">Hydrolase</keyword>
<feature type="transmembrane region" description="Helical" evidence="2">
    <location>
        <begin position="6"/>
        <end position="23"/>
    </location>
</feature>
<keyword evidence="2" id="KW-0472">Membrane</keyword>
<dbReference type="SUPFAM" id="SSF81606">
    <property type="entry name" value="PP2C-like"/>
    <property type="match status" value="1"/>
</dbReference>
<dbReference type="Gene3D" id="3.60.40.10">
    <property type="entry name" value="PPM-type phosphatase domain"/>
    <property type="match status" value="1"/>
</dbReference>
<dbReference type="PANTHER" id="PTHR43156">
    <property type="entry name" value="STAGE II SPORULATION PROTEIN E-RELATED"/>
    <property type="match status" value="1"/>
</dbReference>
<evidence type="ECO:0000256" key="1">
    <source>
        <dbReference type="ARBA" id="ARBA00022801"/>
    </source>
</evidence>
<dbReference type="InterPro" id="IPR036457">
    <property type="entry name" value="PPM-type-like_dom_sf"/>
</dbReference>
<dbReference type="PANTHER" id="PTHR43156:SF2">
    <property type="entry name" value="STAGE II SPORULATION PROTEIN E"/>
    <property type="match status" value="1"/>
</dbReference>
<keyword evidence="2" id="KW-1133">Transmembrane helix</keyword>
<feature type="transmembrane region" description="Helical" evidence="2">
    <location>
        <begin position="66"/>
        <end position="88"/>
    </location>
</feature>
<keyword evidence="2" id="KW-0812">Transmembrane</keyword>
<reference evidence="4 5" key="1">
    <citation type="submission" date="2015-09" db="EMBL/GenBank/DDBJ databases">
        <title>Draft genome sequence of Kouleothrix aurantiaca JCM 19913.</title>
        <authorList>
            <person name="Hemp J."/>
        </authorList>
    </citation>
    <scope>NUCLEOTIDE SEQUENCE [LARGE SCALE GENOMIC DNA]</scope>
    <source>
        <strain evidence="4 5">COM-B</strain>
    </source>
</reference>
<name>A0A0N8PS73_9CHLR</name>
<protein>
    <recommendedName>
        <fullName evidence="3">PPM-type phosphatase domain-containing protein</fullName>
    </recommendedName>
</protein>
<evidence type="ECO:0000313" key="5">
    <source>
        <dbReference type="Proteomes" id="UP000050509"/>
    </source>
</evidence>
<dbReference type="GO" id="GO:0016791">
    <property type="term" value="F:phosphatase activity"/>
    <property type="evidence" value="ECO:0007669"/>
    <property type="project" value="TreeGrafter"/>
</dbReference>
<dbReference type="AlphaFoldDB" id="A0A0N8PS73"/>
<evidence type="ECO:0000256" key="2">
    <source>
        <dbReference type="SAM" id="Phobius"/>
    </source>
</evidence>
<comment type="caution">
    <text evidence="4">The sequence shown here is derived from an EMBL/GenBank/DDBJ whole genome shotgun (WGS) entry which is preliminary data.</text>
</comment>
<dbReference type="Proteomes" id="UP000050509">
    <property type="component" value="Unassembled WGS sequence"/>
</dbReference>
<sequence>MALGFAMLGVTLFWFVESFYPLGRRARLVLNLLAFVIYALFVVLLLRNEIVTDVRRGTDGGIDFGITPFATALSAFHYLFEGIALVLLVRNAAWRTHRPLLIGALIVTVTTVAALLSPAISVQTYTIAIGALFMAYEVVKQQLFSPMVQLNQHLEAEVERRTTELAQSLEVQERVRSELAAARTIQLSLLPHTTPTLPNIKVAGSSIPAKEVGGDFFAYHTYADGRLGVAVGDVSGKGIPAALLMALALNTFETLVDTYHDQGDLLEACNLSLAPRMMQSRQNAAFLSVVLDGRNYEAQVANAGLIAPLLWRGGQVQYVESFGLPLGAMHGASYTEQVVALQPGDSLLLVSDGIVEAMNGGDELWGFERLEAAFRAHGGGEPVAIVDALVGAVRGFVGDVAQHDDMTVVALQICPPC</sequence>
<feature type="domain" description="PPM-type phosphatase" evidence="3">
    <location>
        <begin position="197"/>
        <end position="413"/>
    </location>
</feature>